<organism evidence="1 2">
    <name type="scientific">Fibrisoma limi BUZ 3</name>
    <dbReference type="NCBI Taxonomy" id="1185876"/>
    <lineage>
        <taxon>Bacteria</taxon>
        <taxon>Pseudomonadati</taxon>
        <taxon>Bacteroidota</taxon>
        <taxon>Cytophagia</taxon>
        <taxon>Cytophagales</taxon>
        <taxon>Spirosomataceae</taxon>
        <taxon>Fibrisoma</taxon>
    </lineage>
</organism>
<protein>
    <submittedName>
        <fullName evidence="1">Uncharacterized protein</fullName>
    </submittedName>
</protein>
<proteinExistence type="predicted"/>
<evidence type="ECO:0000313" key="1">
    <source>
        <dbReference type="EMBL" id="CCH51222.1"/>
    </source>
</evidence>
<evidence type="ECO:0000313" key="2">
    <source>
        <dbReference type="Proteomes" id="UP000009309"/>
    </source>
</evidence>
<dbReference type="AlphaFoldDB" id="I2GBE8"/>
<comment type="caution">
    <text evidence="1">The sequence shown here is derived from an EMBL/GenBank/DDBJ whole genome shotgun (WGS) entry which is preliminary data.</text>
</comment>
<dbReference type="STRING" id="1185876.BN8_00137"/>
<gene>
    <name evidence="1" type="ORF">BN8_00137</name>
</gene>
<keyword evidence="2" id="KW-1185">Reference proteome</keyword>
<name>I2GBE8_9BACT</name>
<reference evidence="1 2" key="1">
    <citation type="journal article" date="2012" name="J. Bacteriol.">
        <title>Genome Sequence of the Filamentous Bacterium Fibrisoma limi BUZ 3T.</title>
        <authorList>
            <person name="Filippini M."/>
            <person name="Qi W."/>
            <person name="Jaenicke S."/>
            <person name="Goesmann A."/>
            <person name="Smits T.H."/>
            <person name="Bagheri H.C."/>
        </authorList>
    </citation>
    <scope>NUCLEOTIDE SEQUENCE [LARGE SCALE GENOMIC DNA]</scope>
    <source>
        <strain evidence="2">BUZ 3T</strain>
    </source>
</reference>
<accession>I2GBE8</accession>
<sequence length="33" mass="3604">MLLYQKGQSISPGIDWPFAFLSSGSYLVDNGLV</sequence>
<dbReference type="EMBL" id="CAIT01000004">
    <property type="protein sequence ID" value="CCH51222.1"/>
    <property type="molecule type" value="Genomic_DNA"/>
</dbReference>
<dbReference type="Proteomes" id="UP000009309">
    <property type="component" value="Unassembled WGS sequence"/>
</dbReference>